<organism evidence="1 2">
    <name type="scientific">Actinomadura adrarensis</name>
    <dbReference type="NCBI Taxonomy" id="1819600"/>
    <lineage>
        <taxon>Bacteria</taxon>
        <taxon>Bacillati</taxon>
        <taxon>Actinomycetota</taxon>
        <taxon>Actinomycetes</taxon>
        <taxon>Streptosporangiales</taxon>
        <taxon>Thermomonosporaceae</taxon>
        <taxon>Actinomadura</taxon>
    </lineage>
</organism>
<proteinExistence type="predicted"/>
<name>A0ABW3C8W7_9ACTN</name>
<sequence>MRLIEQGQRQPLVWPTSSYSRAGRANCVEVAAATLGWYRRNAS</sequence>
<dbReference type="Proteomes" id="UP001597083">
    <property type="component" value="Unassembled WGS sequence"/>
</dbReference>
<keyword evidence="2" id="KW-1185">Reference proteome</keyword>
<comment type="caution">
    <text evidence="1">The sequence shown here is derived from an EMBL/GenBank/DDBJ whole genome shotgun (WGS) entry which is preliminary data.</text>
</comment>
<evidence type="ECO:0008006" key="3">
    <source>
        <dbReference type="Google" id="ProtNLM"/>
    </source>
</evidence>
<protein>
    <recommendedName>
        <fullName evidence="3">DUF397 domain-containing protein</fullName>
    </recommendedName>
</protein>
<evidence type="ECO:0000313" key="1">
    <source>
        <dbReference type="EMBL" id="MFD0850896.1"/>
    </source>
</evidence>
<gene>
    <name evidence="1" type="ORF">ACFQ07_01515</name>
</gene>
<dbReference type="EMBL" id="JBHTIR010000175">
    <property type="protein sequence ID" value="MFD0850896.1"/>
    <property type="molecule type" value="Genomic_DNA"/>
</dbReference>
<accession>A0ABW3C8W7</accession>
<evidence type="ECO:0000313" key="2">
    <source>
        <dbReference type="Proteomes" id="UP001597083"/>
    </source>
</evidence>
<reference evidence="2" key="1">
    <citation type="journal article" date="2019" name="Int. J. Syst. Evol. Microbiol.">
        <title>The Global Catalogue of Microorganisms (GCM) 10K type strain sequencing project: providing services to taxonomists for standard genome sequencing and annotation.</title>
        <authorList>
            <consortium name="The Broad Institute Genomics Platform"/>
            <consortium name="The Broad Institute Genome Sequencing Center for Infectious Disease"/>
            <person name="Wu L."/>
            <person name="Ma J."/>
        </authorList>
    </citation>
    <scope>NUCLEOTIDE SEQUENCE [LARGE SCALE GENOMIC DNA]</scope>
    <source>
        <strain evidence="2">JCM 31696</strain>
    </source>
</reference>